<evidence type="ECO:0000256" key="1">
    <source>
        <dbReference type="SAM" id="Phobius"/>
    </source>
</evidence>
<name>A0A2H0TWC5_9BACT</name>
<evidence type="ECO:0000313" key="2">
    <source>
        <dbReference type="EMBL" id="PIR76451.1"/>
    </source>
</evidence>
<comment type="caution">
    <text evidence="2">The sequence shown here is derived from an EMBL/GenBank/DDBJ whole genome shotgun (WGS) entry which is preliminary data.</text>
</comment>
<protein>
    <submittedName>
        <fullName evidence="2">Uncharacterized protein</fullName>
    </submittedName>
</protein>
<organism evidence="2 3">
    <name type="scientific">Candidatus Magasanikbacteria bacterium CG10_big_fil_rev_8_21_14_0_10_42_10</name>
    <dbReference type="NCBI Taxonomy" id="1974649"/>
    <lineage>
        <taxon>Bacteria</taxon>
        <taxon>Candidatus Magasanikiibacteriota</taxon>
    </lineage>
</organism>
<evidence type="ECO:0000313" key="3">
    <source>
        <dbReference type="Proteomes" id="UP000231530"/>
    </source>
</evidence>
<gene>
    <name evidence="2" type="ORF">COU32_02060</name>
</gene>
<keyword evidence="1" id="KW-0472">Membrane</keyword>
<dbReference type="EMBL" id="PFBY01000025">
    <property type="protein sequence ID" value="PIR76451.1"/>
    <property type="molecule type" value="Genomic_DNA"/>
</dbReference>
<proteinExistence type="predicted"/>
<accession>A0A2H0TWC5</accession>
<feature type="transmembrane region" description="Helical" evidence="1">
    <location>
        <begin position="72"/>
        <end position="93"/>
    </location>
</feature>
<dbReference type="AlphaFoldDB" id="A0A2H0TWC5"/>
<reference evidence="3" key="1">
    <citation type="submission" date="2017-09" db="EMBL/GenBank/DDBJ databases">
        <title>Depth-based differentiation of microbial function through sediment-hosted aquifers and enrichment of novel symbionts in the deep terrestrial subsurface.</title>
        <authorList>
            <person name="Probst A.J."/>
            <person name="Ladd B."/>
            <person name="Jarett J.K."/>
            <person name="Geller-Mcgrath D.E."/>
            <person name="Sieber C.M.K."/>
            <person name="Emerson J.B."/>
            <person name="Anantharaman K."/>
            <person name="Thomas B.C."/>
            <person name="Malmstrom R."/>
            <person name="Stieglmeier M."/>
            <person name="Klingl A."/>
            <person name="Woyke T."/>
            <person name="Ryan C.M."/>
            <person name="Banfield J.F."/>
        </authorList>
    </citation>
    <scope>NUCLEOTIDE SEQUENCE [LARGE SCALE GENOMIC DNA]</scope>
</reference>
<sequence length="260" mass="29294">MDIKQKILEKIQQDNMTPIPAWRFWIQGSGLWVLSGLLLILGAFGVASILYIVTKNDWDIFSEIHESKFTHIISTLPYLWLCLFAIMLVLLYIDIKHTKHGYRYTAFVVVIGVVGASIAFGIGLHLMGFGQKIDSIIATKDPQHAHLFNPRLQALSRPDKGILTGRVTIIEFTAPTGKIYVENPILGGRWIIIIQPTTILPDDGIRINDRIRALGEDIGDQQFLAHIILPFNTLGLGPQWKHRDVDDEETSFAPHPIPLF</sequence>
<dbReference type="Proteomes" id="UP000231530">
    <property type="component" value="Unassembled WGS sequence"/>
</dbReference>
<feature type="transmembrane region" description="Helical" evidence="1">
    <location>
        <begin position="105"/>
        <end position="127"/>
    </location>
</feature>
<feature type="transmembrane region" description="Helical" evidence="1">
    <location>
        <begin position="31"/>
        <end position="52"/>
    </location>
</feature>
<keyword evidence="1" id="KW-1133">Transmembrane helix</keyword>
<keyword evidence="1" id="KW-0812">Transmembrane</keyword>